<evidence type="ECO:0008006" key="3">
    <source>
        <dbReference type="Google" id="ProtNLM"/>
    </source>
</evidence>
<sequence length="61" mass="6584">MTDETTLDALIDAGTTALGIPMREEWRQAVRMHLAISLGHARAVLDADIPDGLDPAPVFRA</sequence>
<dbReference type="InterPro" id="IPR025148">
    <property type="entry name" value="AtzG-like"/>
</dbReference>
<comment type="caution">
    <text evidence="1">The sequence shown here is derived from an EMBL/GenBank/DDBJ whole genome shotgun (WGS) entry which is preliminary data.</text>
</comment>
<keyword evidence="2" id="KW-1185">Reference proteome</keyword>
<accession>A0A2S6N840</accession>
<evidence type="ECO:0000313" key="1">
    <source>
        <dbReference type="EMBL" id="PPQ30783.1"/>
    </source>
</evidence>
<gene>
    <name evidence="1" type="ORF">CCS01_18655</name>
</gene>
<dbReference type="Pfam" id="PF13318">
    <property type="entry name" value="AtzG-like"/>
    <property type="match status" value="1"/>
</dbReference>
<protein>
    <recommendedName>
        <fullName evidence="3">DUF4089 domain-containing protein</fullName>
    </recommendedName>
</protein>
<organism evidence="1 2">
    <name type="scientific">Rhodopila globiformis</name>
    <name type="common">Rhodopseudomonas globiformis</name>
    <dbReference type="NCBI Taxonomy" id="1071"/>
    <lineage>
        <taxon>Bacteria</taxon>
        <taxon>Pseudomonadati</taxon>
        <taxon>Pseudomonadota</taxon>
        <taxon>Alphaproteobacteria</taxon>
        <taxon>Acetobacterales</taxon>
        <taxon>Acetobacteraceae</taxon>
        <taxon>Rhodopila</taxon>
    </lineage>
</organism>
<name>A0A2S6N840_RHOGL</name>
<evidence type="ECO:0000313" key="2">
    <source>
        <dbReference type="Proteomes" id="UP000239724"/>
    </source>
</evidence>
<dbReference type="AlphaFoldDB" id="A0A2S6N840"/>
<dbReference type="EMBL" id="NHRY01000205">
    <property type="protein sequence ID" value="PPQ30783.1"/>
    <property type="molecule type" value="Genomic_DNA"/>
</dbReference>
<dbReference type="RefSeq" id="WP_104520330.1">
    <property type="nucleotide sequence ID" value="NZ_NHRY01000205.1"/>
</dbReference>
<dbReference type="OrthoDB" id="7933911at2"/>
<reference evidence="1 2" key="1">
    <citation type="journal article" date="2018" name="Arch. Microbiol.">
        <title>New insights into the metabolic potential of the phototrophic purple bacterium Rhodopila globiformis DSM 161(T) from its draft genome sequence and evidence for a vanadium-dependent nitrogenase.</title>
        <authorList>
            <person name="Imhoff J.F."/>
            <person name="Rahn T."/>
            <person name="Kunzel S."/>
            <person name="Neulinger S.C."/>
        </authorList>
    </citation>
    <scope>NUCLEOTIDE SEQUENCE [LARGE SCALE GENOMIC DNA]</scope>
    <source>
        <strain evidence="1 2">DSM 161</strain>
    </source>
</reference>
<dbReference type="Proteomes" id="UP000239724">
    <property type="component" value="Unassembled WGS sequence"/>
</dbReference>
<proteinExistence type="predicted"/>